<dbReference type="OrthoDB" id="5936191at2"/>
<gene>
    <name evidence="2" type="ORF">SAMN05444414_102210</name>
</gene>
<protein>
    <recommendedName>
        <fullName evidence="4">Clp protease</fullName>
    </recommendedName>
</protein>
<sequence>MQRFIPKFYPQTGLKYVLVVQLTMAGLLIATHIFEMFPRLFREQVEMPSGPVSPGDQRREYRTDRPVPDLVTLKGPVELPMPEKFPDRLRFEEIVVEGAGNVLLVTGQIENGDASRFQIYLSGMSQVPDLVALHSPGGLVSEALQIGRHIRDNGMSSTVLAGAFCVSSCPYILAGGEERIVSRRGIVGLHQHYYEQPKYLPVIFAVESIQMGQGQTMEYLIEMGVDPSLMVYSLKTPPEQIYALVEEELTETRIATEVVD</sequence>
<dbReference type="Proteomes" id="UP000184191">
    <property type="component" value="Unassembled WGS sequence"/>
</dbReference>
<evidence type="ECO:0000313" key="2">
    <source>
        <dbReference type="EMBL" id="SHK90677.1"/>
    </source>
</evidence>
<keyword evidence="1" id="KW-1133">Transmembrane helix</keyword>
<proteinExistence type="predicted"/>
<accession>A0A1M6WAF5</accession>
<evidence type="ECO:0000313" key="3">
    <source>
        <dbReference type="Proteomes" id="UP000184191"/>
    </source>
</evidence>
<dbReference type="RefSeq" id="WP_073195013.1">
    <property type="nucleotide sequence ID" value="NZ_FRBN01000002.1"/>
</dbReference>
<dbReference type="Gene3D" id="3.90.226.10">
    <property type="entry name" value="2-enoyl-CoA Hydratase, Chain A, domain 1"/>
    <property type="match status" value="1"/>
</dbReference>
<evidence type="ECO:0000256" key="1">
    <source>
        <dbReference type="SAM" id="Phobius"/>
    </source>
</evidence>
<keyword evidence="3" id="KW-1185">Reference proteome</keyword>
<evidence type="ECO:0008006" key="4">
    <source>
        <dbReference type="Google" id="ProtNLM"/>
    </source>
</evidence>
<keyword evidence="1" id="KW-0472">Membrane</keyword>
<reference evidence="3" key="1">
    <citation type="submission" date="2016-11" db="EMBL/GenBank/DDBJ databases">
        <authorList>
            <person name="Varghese N."/>
            <person name="Submissions S."/>
        </authorList>
    </citation>
    <scope>NUCLEOTIDE SEQUENCE [LARGE SCALE GENOMIC DNA]</scope>
    <source>
        <strain evidence="3">DSM 29327</strain>
    </source>
</reference>
<feature type="transmembrane region" description="Helical" evidence="1">
    <location>
        <begin position="16"/>
        <end position="34"/>
    </location>
</feature>
<name>A0A1M6WAF5_9RHOB</name>
<dbReference type="AlphaFoldDB" id="A0A1M6WAF5"/>
<dbReference type="STRING" id="1054996.SAMN05444414_102210"/>
<dbReference type="SUPFAM" id="SSF52096">
    <property type="entry name" value="ClpP/crotonase"/>
    <property type="match status" value="1"/>
</dbReference>
<keyword evidence="1" id="KW-0812">Transmembrane</keyword>
<dbReference type="InterPro" id="IPR029045">
    <property type="entry name" value="ClpP/crotonase-like_dom_sf"/>
</dbReference>
<organism evidence="2 3">
    <name type="scientific">Roseovarius marisflavi</name>
    <dbReference type="NCBI Taxonomy" id="1054996"/>
    <lineage>
        <taxon>Bacteria</taxon>
        <taxon>Pseudomonadati</taxon>
        <taxon>Pseudomonadota</taxon>
        <taxon>Alphaproteobacteria</taxon>
        <taxon>Rhodobacterales</taxon>
        <taxon>Roseobacteraceae</taxon>
        <taxon>Roseovarius</taxon>
    </lineage>
</organism>
<dbReference type="EMBL" id="FRBN01000002">
    <property type="protein sequence ID" value="SHK90677.1"/>
    <property type="molecule type" value="Genomic_DNA"/>
</dbReference>